<dbReference type="Gene3D" id="3.40.630.120">
    <property type="match status" value="1"/>
</dbReference>
<sequence>MMMDPETVRIALGLEERTAAWLTELDELGPPAEPVRLPRGEEARDLLRRLEVPELDAEEIVAAAPDPDRDPALWWLLERTHHAIVRHMGDHRAKPRGGPPLPYEGGAAARYFHVYVFLATVPAVRRFHAERGIPDEVGWETLSRLGELVAIHRRKYGQGGMNMQWWTTYHLRGILYRLGRLQFSLATGKDGTPHLGLHVPEWGGPLLPKAYDESLHRARPFFDRHFPEHGARVAWGSSWMLDPQLEEYLTEDSNIIQLARFWTLTDSAPEPGNADGDSSILEFVFRYNGQPLDELPQRSSLERAVIAHLKAGRHWHMRTGFVKLP</sequence>
<evidence type="ECO:0000313" key="3">
    <source>
        <dbReference type="EMBL" id="CAG15023.1"/>
    </source>
</evidence>
<reference evidence="3" key="1">
    <citation type="journal article" date="2004" name="Chem. Biol.">
        <title>Biosynthetic gene cluster of the glycopeptide antibiotic teicoplanin: characterization of two glycosyltransferases and the key acyltransferase.</title>
        <authorList>
            <person name="Li T.L."/>
            <person name="Huang F."/>
            <person name="Haydock S.F."/>
            <person name="Mironenko T."/>
            <person name="Leadlay P.F."/>
            <person name="Spencer J.B."/>
        </authorList>
    </citation>
    <scope>NUCLEOTIDE SEQUENCE</scope>
</reference>
<feature type="domain" description="N-acyltransferase N-terminal" evidence="1">
    <location>
        <begin position="42"/>
        <end position="173"/>
    </location>
</feature>
<dbReference type="Pfam" id="PF18164">
    <property type="entry name" value="GNAT_C"/>
    <property type="match status" value="1"/>
</dbReference>
<proteinExistence type="predicted"/>
<accession>Q6ZZI2</accession>
<feature type="domain" description="GNAT-like C-terminal" evidence="2">
    <location>
        <begin position="175"/>
        <end position="321"/>
    </location>
</feature>
<keyword evidence="3" id="KW-0808">Transferase</keyword>
<dbReference type="AlphaFoldDB" id="Q6ZZI2"/>
<dbReference type="InterPro" id="IPR041273">
    <property type="entry name" value="NAT_N"/>
</dbReference>
<dbReference type="InterPro" id="IPR041644">
    <property type="entry name" value="GNAT_C"/>
</dbReference>
<dbReference type="GO" id="GO:0016746">
    <property type="term" value="F:acyltransferase activity"/>
    <property type="evidence" value="ECO:0007669"/>
    <property type="project" value="UniProtKB-KW"/>
</dbReference>
<keyword evidence="3" id="KW-0012">Acyltransferase</keyword>
<organism evidence="3">
    <name type="scientific">Actinoplanes teichomyceticus</name>
    <dbReference type="NCBI Taxonomy" id="1867"/>
    <lineage>
        <taxon>Bacteria</taxon>
        <taxon>Bacillati</taxon>
        <taxon>Actinomycetota</taxon>
        <taxon>Actinomycetes</taxon>
        <taxon>Micromonosporales</taxon>
        <taxon>Micromonosporaceae</taxon>
        <taxon>Actinoplanes</taxon>
    </lineage>
</organism>
<name>Q6ZZI2_ACTTI</name>
<dbReference type="SMR" id="Q6ZZI2"/>
<dbReference type="Pfam" id="PF18082">
    <property type="entry name" value="NAT_N"/>
    <property type="match status" value="1"/>
</dbReference>
<protein>
    <submittedName>
        <fullName evidence="3">Acyltransferase</fullName>
    </submittedName>
</protein>
<evidence type="ECO:0000259" key="2">
    <source>
        <dbReference type="Pfam" id="PF18164"/>
    </source>
</evidence>
<evidence type="ECO:0000259" key="1">
    <source>
        <dbReference type="Pfam" id="PF18082"/>
    </source>
</evidence>
<dbReference type="EMBL" id="AJ632270">
    <property type="protein sequence ID" value="CAG15023.1"/>
    <property type="molecule type" value="Genomic_DNA"/>
</dbReference>